<feature type="transmembrane region" description="Helical" evidence="10">
    <location>
        <begin position="201"/>
        <end position="224"/>
    </location>
</feature>
<feature type="transmembrane region" description="Helical" evidence="10">
    <location>
        <begin position="268"/>
        <end position="286"/>
    </location>
</feature>
<dbReference type="RefSeq" id="WP_345374652.1">
    <property type="nucleotide sequence ID" value="NZ_BAABJX010000062.1"/>
</dbReference>
<dbReference type="PANTHER" id="PTHR31412">
    <property type="entry name" value="ZINC METALLOPROTEASE EGY1"/>
    <property type="match status" value="1"/>
</dbReference>
<evidence type="ECO:0000259" key="11">
    <source>
        <dbReference type="Pfam" id="PF02163"/>
    </source>
</evidence>
<feature type="transmembrane region" description="Helical" evidence="10">
    <location>
        <begin position="354"/>
        <end position="372"/>
    </location>
</feature>
<dbReference type="CDD" id="cd06160">
    <property type="entry name" value="S2P-M50_like_2"/>
    <property type="match status" value="1"/>
</dbReference>
<evidence type="ECO:0000256" key="2">
    <source>
        <dbReference type="ARBA" id="ARBA00004141"/>
    </source>
</evidence>
<evidence type="ECO:0000313" key="12">
    <source>
        <dbReference type="EMBL" id="GAA4849358.1"/>
    </source>
</evidence>
<protein>
    <submittedName>
        <fullName evidence="12">Site-2 protease family protein</fullName>
    </submittedName>
</protein>
<comment type="caution">
    <text evidence="12">The sequence shown here is derived from an EMBL/GenBank/DDBJ whole genome shotgun (WGS) entry which is preliminary data.</text>
</comment>
<evidence type="ECO:0000313" key="13">
    <source>
        <dbReference type="Proteomes" id="UP001500298"/>
    </source>
</evidence>
<reference evidence="13" key="1">
    <citation type="journal article" date="2019" name="Int. J. Syst. Evol. Microbiol.">
        <title>The Global Catalogue of Microorganisms (GCM) 10K type strain sequencing project: providing services to taxonomists for standard genome sequencing and annotation.</title>
        <authorList>
            <consortium name="The Broad Institute Genomics Platform"/>
            <consortium name="The Broad Institute Genome Sequencing Center for Infectious Disease"/>
            <person name="Wu L."/>
            <person name="Ma J."/>
        </authorList>
    </citation>
    <scope>NUCLEOTIDE SEQUENCE [LARGE SCALE GENOMIC DNA]</scope>
    <source>
        <strain evidence="13">JCM 18326</strain>
    </source>
</reference>
<keyword evidence="7" id="KW-0809">Transit peptide</keyword>
<feature type="transmembrane region" description="Helical" evidence="10">
    <location>
        <begin position="321"/>
        <end position="342"/>
    </location>
</feature>
<feature type="transmembrane region" description="Helical" evidence="10">
    <location>
        <begin position="298"/>
        <end position="315"/>
    </location>
</feature>
<dbReference type="Pfam" id="PF02163">
    <property type="entry name" value="Peptidase_M50"/>
    <property type="match status" value="1"/>
</dbReference>
<dbReference type="GO" id="GO:0006508">
    <property type="term" value="P:proteolysis"/>
    <property type="evidence" value="ECO:0007669"/>
    <property type="project" value="UniProtKB-KW"/>
</dbReference>
<keyword evidence="6" id="KW-0378">Hydrolase</keyword>
<keyword evidence="13" id="KW-1185">Reference proteome</keyword>
<dbReference type="EMBL" id="BAABJX010000062">
    <property type="protein sequence ID" value="GAA4849358.1"/>
    <property type="molecule type" value="Genomic_DNA"/>
</dbReference>
<comment type="subcellular location">
    <subcellularLocation>
        <location evidence="2">Membrane</location>
        <topology evidence="2">Multi-pass membrane protein</topology>
    </subcellularLocation>
</comment>
<dbReference type="InterPro" id="IPR044838">
    <property type="entry name" value="EGY1-like"/>
</dbReference>
<keyword evidence="8 10" id="KW-1133">Transmembrane helix</keyword>
<evidence type="ECO:0000256" key="6">
    <source>
        <dbReference type="ARBA" id="ARBA00022801"/>
    </source>
</evidence>
<feature type="transmembrane region" description="Helical" evidence="10">
    <location>
        <begin position="245"/>
        <end position="262"/>
    </location>
</feature>
<dbReference type="Proteomes" id="UP001500298">
    <property type="component" value="Unassembled WGS sequence"/>
</dbReference>
<keyword evidence="5 10" id="KW-0812">Transmembrane</keyword>
<keyword evidence="9 10" id="KW-0472">Membrane</keyword>
<comment type="cofactor">
    <cofactor evidence="1">
        <name>Zn(2+)</name>
        <dbReference type="ChEBI" id="CHEBI:29105"/>
    </cofactor>
</comment>
<evidence type="ECO:0000256" key="7">
    <source>
        <dbReference type="ARBA" id="ARBA00022946"/>
    </source>
</evidence>
<feature type="transmembrane region" description="Helical" evidence="10">
    <location>
        <begin position="115"/>
        <end position="138"/>
    </location>
</feature>
<dbReference type="InterPro" id="IPR008915">
    <property type="entry name" value="Peptidase_M50"/>
</dbReference>
<evidence type="ECO:0000256" key="10">
    <source>
        <dbReference type="SAM" id="Phobius"/>
    </source>
</evidence>
<evidence type="ECO:0000256" key="8">
    <source>
        <dbReference type="ARBA" id="ARBA00022989"/>
    </source>
</evidence>
<evidence type="ECO:0000256" key="4">
    <source>
        <dbReference type="ARBA" id="ARBA00022670"/>
    </source>
</evidence>
<comment type="similarity">
    <text evidence="3">Belongs to the peptidase M50B family.</text>
</comment>
<organism evidence="12 13">
    <name type="scientific">Algivirga pacifica</name>
    <dbReference type="NCBI Taxonomy" id="1162670"/>
    <lineage>
        <taxon>Bacteria</taxon>
        <taxon>Pseudomonadati</taxon>
        <taxon>Bacteroidota</taxon>
        <taxon>Cytophagia</taxon>
        <taxon>Cytophagales</taxon>
        <taxon>Flammeovirgaceae</taxon>
        <taxon>Algivirga</taxon>
    </lineage>
</organism>
<dbReference type="GO" id="GO:0008233">
    <property type="term" value="F:peptidase activity"/>
    <property type="evidence" value="ECO:0007669"/>
    <property type="project" value="UniProtKB-KW"/>
</dbReference>
<name>A0ABP9DP91_9BACT</name>
<feature type="transmembrane region" description="Helical" evidence="10">
    <location>
        <begin position="83"/>
        <end position="103"/>
    </location>
</feature>
<accession>A0ABP9DP91</accession>
<proteinExistence type="inferred from homology"/>
<evidence type="ECO:0000256" key="3">
    <source>
        <dbReference type="ARBA" id="ARBA00007931"/>
    </source>
</evidence>
<gene>
    <name evidence="12" type="ORF">GCM10023331_37540</name>
</gene>
<dbReference type="PANTHER" id="PTHR31412:SF0">
    <property type="entry name" value="ZINC METALLOPROTEASE EGY1, CHLOROPLASTIC-RELATED"/>
    <property type="match status" value="1"/>
</dbReference>
<keyword evidence="4 12" id="KW-0645">Protease</keyword>
<evidence type="ECO:0000256" key="9">
    <source>
        <dbReference type="ARBA" id="ARBA00023136"/>
    </source>
</evidence>
<sequence length="375" mass="42526">MKQRLGLKKILLHLGLFLITLVGTTFAGAEWMYGKFLLFTGVSFQEFLGGLSFSLPFLGILTVHEFGHYFTAKYYKLKVTLPYYIPMWFFGAGPSIGTMGAFISIKSRIPTRKAFFDVGVSGPLAGFVIAVGVLYYGFTHLPPAEYIFEIHPEYKQWGMDYAKYAYQEEEATIIMGTNLLMEFFKEYVVEDRTLIPNPHEIMHYPFLLAGFLACFFTALNLIPIGQLDGGHVLYGMIGRKWHSRIAPGIFSLFLFFAGLGLFSAKEGYGVYPLYGAPIYIYFLYWVLAKAFRQSMNRIVVAMAIFTAQLVIKTYWPSAQGFEGWLLFAFILGRVLGVHHPPATIEAPIGLRRQLLGWLSWLVFILCFSPMPIEIV</sequence>
<feature type="domain" description="Peptidase M50" evidence="11">
    <location>
        <begin position="53"/>
        <end position="240"/>
    </location>
</feature>
<evidence type="ECO:0000256" key="1">
    <source>
        <dbReference type="ARBA" id="ARBA00001947"/>
    </source>
</evidence>
<evidence type="ECO:0000256" key="5">
    <source>
        <dbReference type="ARBA" id="ARBA00022692"/>
    </source>
</evidence>